<dbReference type="PANTHER" id="PTHR23026:SF117">
    <property type="entry name" value="NITROREDUCTASE"/>
    <property type="match status" value="1"/>
</dbReference>
<proteinExistence type="predicted"/>
<dbReference type="EMBL" id="JARFPL010000016">
    <property type="protein sequence ID" value="MDF0593238.1"/>
    <property type="molecule type" value="Genomic_DNA"/>
</dbReference>
<dbReference type="SUPFAM" id="SSF55469">
    <property type="entry name" value="FMN-dependent nitroreductase-like"/>
    <property type="match status" value="1"/>
</dbReference>
<accession>A0ABT5XEX1</accession>
<keyword evidence="3" id="KW-1185">Reference proteome</keyword>
<feature type="domain" description="Nitroreductase" evidence="1">
    <location>
        <begin position="5"/>
        <end position="60"/>
    </location>
</feature>
<feature type="domain" description="Nitroreductase" evidence="1">
    <location>
        <begin position="85"/>
        <end position="149"/>
    </location>
</feature>
<evidence type="ECO:0000313" key="2">
    <source>
        <dbReference type="EMBL" id="MDF0593238.1"/>
    </source>
</evidence>
<dbReference type="Proteomes" id="UP001215956">
    <property type="component" value="Unassembled WGS sequence"/>
</dbReference>
<dbReference type="Pfam" id="PF00881">
    <property type="entry name" value="Nitroreductase"/>
    <property type="match status" value="2"/>
</dbReference>
<organism evidence="2 3">
    <name type="scientific">Candidatus Methanocrinis alkalitolerans</name>
    <dbReference type="NCBI Taxonomy" id="3033395"/>
    <lineage>
        <taxon>Archaea</taxon>
        <taxon>Methanobacteriati</taxon>
        <taxon>Methanobacteriota</taxon>
        <taxon>Stenosarchaea group</taxon>
        <taxon>Methanomicrobia</taxon>
        <taxon>Methanotrichales</taxon>
        <taxon>Methanotrichaceae</taxon>
        <taxon>Methanocrinis</taxon>
    </lineage>
</organism>
<dbReference type="InterPro" id="IPR050627">
    <property type="entry name" value="Nitroreductase/BluB"/>
</dbReference>
<dbReference type="PANTHER" id="PTHR23026">
    <property type="entry name" value="NADPH NITROREDUCTASE"/>
    <property type="match status" value="1"/>
</dbReference>
<dbReference type="InterPro" id="IPR029479">
    <property type="entry name" value="Nitroreductase"/>
</dbReference>
<protein>
    <submittedName>
        <fullName evidence="2">Nitroreductase family protein</fullName>
    </submittedName>
</protein>
<evidence type="ECO:0000259" key="1">
    <source>
        <dbReference type="Pfam" id="PF00881"/>
    </source>
</evidence>
<gene>
    <name evidence="2" type="ORF">P0O24_06545</name>
</gene>
<name>A0ABT5XEX1_9EURY</name>
<evidence type="ECO:0000313" key="3">
    <source>
        <dbReference type="Proteomes" id="UP001215956"/>
    </source>
</evidence>
<reference evidence="2 3" key="1">
    <citation type="submission" date="2023-03" db="EMBL/GenBank/DDBJ databases">
        <title>Whole genome sequencing of Methanotrichaceae archaeon M04Ac.</title>
        <authorList>
            <person name="Khomyakova M.A."/>
            <person name="Merkel A.Y."/>
            <person name="Slobodkin A.I."/>
        </authorList>
    </citation>
    <scope>NUCLEOTIDE SEQUENCE [LARGE SCALE GENOMIC DNA]</scope>
    <source>
        <strain evidence="2 3">M04Ac</strain>
    </source>
</reference>
<comment type="caution">
    <text evidence="2">The sequence shown here is derived from an EMBL/GenBank/DDBJ whole genome shotgun (WGS) entry which is preliminary data.</text>
</comment>
<dbReference type="CDD" id="cd02151">
    <property type="entry name" value="nitroreductase"/>
    <property type="match status" value="1"/>
</dbReference>
<dbReference type="Gene3D" id="3.40.109.10">
    <property type="entry name" value="NADH Oxidase"/>
    <property type="match status" value="1"/>
</dbReference>
<dbReference type="RefSeq" id="WP_316968943.1">
    <property type="nucleotide sequence ID" value="NZ_JARFPL010000016.1"/>
</dbReference>
<dbReference type="InterPro" id="IPR000415">
    <property type="entry name" value="Nitroreductase-like"/>
</dbReference>
<sequence length="170" mass="19093">MIELLRKRRSIRRYRDEDIDPGIVELLKEAALRSPTSRNFRPWRFVFVEDREKLAALSKAKPSGSSFLAGARLGVVVCAYDDESDVWIEDCSIASIILQLAGQSLGLGSCWIQIRLRMHDGSQTSEEYVRSVLGLPAGLKVESIIAFGYPDEEREPVPAEELQQEKIISA</sequence>